<evidence type="ECO:0000256" key="1">
    <source>
        <dbReference type="SAM" id="MobiDB-lite"/>
    </source>
</evidence>
<evidence type="ECO:0000313" key="3">
    <source>
        <dbReference type="WBParaSite" id="nRc.2.0.1.t12094-RA"/>
    </source>
</evidence>
<dbReference type="AlphaFoldDB" id="A0A915ID27"/>
<keyword evidence="2" id="KW-1185">Reference proteome</keyword>
<evidence type="ECO:0000313" key="2">
    <source>
        <dbReference type="Proteomes" id="UP000887565"/>
    </source>
</evidence>
<reference evidence="3" key="1">
    <citation type="submission" date="2022-11" db="UniProtKB">
        <authorList>
            <consortium name="WormBaseParasite"/>
        </authorList>
    </citation>
    <scope>IDENTIFICATION</scope>
</reference>
<name>A0A915ID27_ROMCU</name>
<dbReference type="Proteomes" id="UP000887565">
    <property type="component" value="Unplaced"/>
</dbReference>
<organism evidence="2 3">
    <name type="scientific">Romanomermis culicivorax</name>
    <name type="common">Nematode worm</name>
    <dbReference type="NCBI Taxonomy" id="13658"/>
    <lineage>
        <taxon>Eukaryota</taxon>
        <taxon>Metazoa</taxon>
        <taxon>Ecdysozoa</taxon>
        <taxon>Nematoda</taxon>
        <taxon>Enoplea</taxon>
        <taxon>Dorylaimia</taxon>
        <taxon>Mermithida</taxon>
        <taxon>Mermithoidea</taxon>
        <taxon>Mermithidae</taxon>
        <taxon>Romanomermis</taxon>
    </lineage>
</organism>
<sequence>MKNNFINITIPINTIQTMSNIKTSPGFLSRRPEEVSLSSAEKFEKLSENKEFDVSQTKIVTQNRRSRRRNVPRNDNTARGIFQLKKPKLPITLQKYSASFQVSLGTQEDAYANNKPSLYAVALKLAVA</sequence>
<feature type="region of interest" description="Disordered" evidence="1">
    <location>
        <begin position="59"/>
        <end position="78"/>
    </location>
</feature>
<protein>
    <submittedName>
        <fullName evidence="3">Uncharacterized protein</fullName>
    </submittedName>
</protein>
<accession>A0A915ID27</accession>
<dbReference type="WBParaSite" id="nRc.2.0.1.t12094-RA">
    <property type="protein sequence ID" value="nRc.2.0.1.t12094-RA"/>
    <property type="gene ID" value="nRc.2.0.1.g12094"/>
</dbReference>
<proteinExistence type="predicted"/>